<sequence length="206" mass="21409">MSSSRGGTTPRPFERTEPERRCADTARAPAVDAVEAAGHGHPGTAARLLPRRPSRHRPAGSGAAPAAGAARGGYVLADAPDGEPEVVLLATGGEVRTALDARRLLLAEGIGTRVVAMPRPEWFREQCEEYRESVLPSRVRARVSVAAGSALGWYQLLGDAGLPVGLDRSGACAPAAALFEQHGFGPARVAAAARASLARAGRGEHR</sequence>
<dbReference type="PANTHER" id="PTHR43522:SF2">
    <property type="entry name" value="TRANSKETOLASE 1-RELATED"/>
    <property type="match status" value="1"/>
</dbReference>
<dbReference type="InterPro" id="IPR055152">
    <property type="entry name" value="Transketolase-like_C_2"/>
</dbReference>
<comment type="caution">
    <text evidence="5">The sequence shown here is derived from an EMBL/GenBank/DDBJ whole genome shotgun (WGS) entry which is preliminary data.</text>
</comment>
<feature type="compositionally biased region" description="Low complexity" evidence="3">
    <location>
        <begin position="26"/>
        <end position="37"/>
    </location>
</feature>
<gene>
    <name evidence="5" type="ORF">GCM10023329_17570</name>
</gene>
<dbReference type="PANTHER" id="PTHR43522">
    <property type="entry name" value="TRANSKETOLASE"/>
    <property type="match status" value="1"/>
</dbReference>
<keyword evidence="2" id="KW-0460">Magnesium</keyword>
<evidence type="ECO:0000256" key="1">
    <source>
        <dbReference type="ARBA" id="ARBA00022723"/>
    </source>
</evidence>
<dbReference type="InterPro" id="IPR033247">
    <property type="entry name" value="Transketolase_fam"/>
</dbReference>
<dbReference type="Pfam" id="PF22613">
    <property type="entry name" value="Transketolase_C_1"/>
    <property type="match status" value="1"/>
</dbReference>
<organism evidence="5 6">
    <name type="scientific">Streptomyces sanyensis</name>
    <dbReference type="NCBI Taxonomy" id="568869"/>
    <lineage>
        <taxon>Bacteria</taxon>
        <taxon>Bacillati</taxon>
        <taxon>Actinomycetota</taxon>
        <taxon>Actinomycetes</taxon>
        <taxon>Kitasatosporales</taxon>
        <taxon>Streptomycetaceae</taxon>
        <taxon>Streptomyces</taxon>
    </lineage>
</organism>
<dbReference type="EMBL" id="BAABJV010000003">
    <property type="protein sequence ID" value="GAA4770908.1"/>
    <property type="molecule type" value="Genomic_DNA"/>
</dbReference>
<evidence type="ECO:0000256" key="3">
    <source>
        <dbReference type="SAM" id="MobiDB-lite"/>
    </source>
</evidence>
<dbReference type="SUPFAM" id="SSF52922">
    <property type="entry name" value="TK C-terminal domain-like"/>
    <property type="match status" value="1"/>
</dbReference>
<dbReference type="RefSeq" id="WP_345611708.1">
    <property type="nucleotide sequence ID" value="NZ_BAABJV010000003.1"/>
</dbReference>
<evidence type="ECO:0000313" key="6">
    <source>
        <dbReference type="Proteomes" id="UP001501147"/>
    </source>
</evidence>
<reference evidence="6" key="1">
    <citation type="journal article" date="2019" name="Int. J. Syst. Evol. Microbiol.">
        <title>The Global Catalogue of Microorganisms (GCM) 10K type strain sequencing project: providing services to taxonomists for standard genome sequencing and annotation.</title>
        <authorList>
            <consortium name="The Broad Institute Genomics Platform"/>
            <consortium name="The Broad Institute Genome Sequencing Center for Infectious Disease"/>
            <person name="Wu L."/>
            <person name="Ma J."/>
        </authorList>
    </citation>
    <scope>NUCLEOTIDE SEQUENCE [LARGE SCALE GENOMIC DNA]</scope>
    <source>
        <strain evidence="6">JCM 18324</strain>
    </source>
</reference>
<keyword evidence="6" id="KW-1185">Reference proteome</keyword>
<feature type="domain" description="Transketolase-like C-terminal" evidence="4">
    <location>
        <begin position="72"/>
        <end position="184"/>
    </location>
</feature>
<proteinExistence type="predicted"/>
<dbReference type="InterPro" id="IPR009014">
    <property type="entry name" value="Transketo_C/PFOR_II"/>
</dbReference>
<evidence type="ECO:0000313" key="5">
    <source>
        <dbReference type="EMBL" id="GAA4770908.1"/>
    </source>
</evidence>
<evidence type="ECO:0000259" key="4">
    <source>
        <dbReference type="Pfam" id="PF22613"/>
    </source>
</evidence>
<feature type="region of interest" description="Disordered" evidence="3">
    <location>
        <begin position="1"/>
        <end position="67"/>
    </location>
</feature>
<keyword evidence="1" id="KW-0479">Metal-binding</keyword>
<feature type="compositionally biased region" description="Basic and acidic residues" evidence="3">
    <location>
        <begin position="12"/>
        <end position="24"/>
    </location>
</feature>
<protein>
    <recommendedName>
        <fullName evidence="4">Transketolase-like C-terminal domain-containing protein</fullName>
    </recommendedName>
</protein>
<dbReference type="Proteomes" id="UP001501147">
    <property type="component" value="Unassembled WGS sequence"/>
</dbReference>
<accession>A0ABP8ZZY4</accession>
<name>A0ABP8ZZY4_9ACTN</name>
<dbReference type="Gene3D" id="3.40.50.920">
    <property type="match status" value="1"/>
</dbReference>
<feature type="compositionally biased region" description="Basic residues" evidence="3">
    <location>
        <begin position="49"/>
        <end position="58"/>
    </location>
</feature>
<evidence type="ECO:0000256" key="2">
    <source>
        <dbReference type="ARBA" id="ARBA00022842"/>
    </source>
</evidence>